<name>A0ABM7FG46_9ACTN</name>
<dbReference type="Proteomes" id="UP001321542">
    <property type="component" value="Chromosome"/>
</dbReference>
<gene>
    <name evidence="2" type="ORF">SGFS_064520</name>
</gene>
<evidence type="ECO:0000313" key="2">
    <source>
        <dbReference type="EMBL" id="BBC35158.1"/>
    </source>
</evidence>
<accession>A0ABM7FG46</accession>
<dbReference type="EMBL" id="AP018448">
    <property type="protein sequence ID" value="BBC35158.1"/>
    <property type="molecule type" value="Genomic_DNA"/>
</dbReference>
<keyword evidence="3" id="KW-1185">Reference proteome</keyword>
<proteinExistence type="predicted"/>
<organism evidence="2 3">
    <name type="scientific">Streptomyces graminofaciens</name>
    <dbReference type="NCBI Taxonomy" id="68212"/>
    <lineage>
        <taxon>Bacteria</taxon>
        <taxon>Bacillati</taxon>
        <taxon>Actinomycetota</taxon>
        <taxon>Actinomycetes</taxon>
        <taxon>Kitasatosporales</taxon>
        <taxon>Streptomycetaceae</taxon>
        <taxon>Streptomyces</taxon>
    </lineage>
</organism>
<dbReference type="RefSeq" id="WP_286255301.1">
    <property type="nucleotide sequence ID" value="NZ_AP018448.1"/>
</dbReference>
<dbReference type="GO" id="GO:0003677">
    <property type="term" value="F:DNA binding"/>
    <property type="evidence" value="ECO:0007669"/>
    <property type="project" value="UniProtKB-KW"/>
</dbReference>
<evidence type="ECO:0000313" key="3">
    <source>
        <dbReference type="Proteomes" id="UP001321542"/>
    </source>
</evidence>
<reference evidence="2 3" key="2">
    <citation type="journal article" date="2023" name="ChemBioChem">
        <title>Acyltransferase Domain Exchange between Two Independent Type I Polyketide Synthases in the Same Producer Strain of Macrolide Antibiotics.</title>
        <authorList>
            <person name="Kudo F."/>
            <person name="Kishikawa K."/>
            <person name="Tsuboi K."/>
            <person name="Kido T."/>
            <person name="Usui T."/>
            <person name="Hashimoto J."/>
            <person name="Shin-Ya K."/>
            <person name="Miyanaga A."/>
            <person name="Eguchi T."/>
        </authorList>
    </citation>
    <scope>NUCLEOTIDE SEQUENCE [LARGE SCALE GENOMIC DNA]</scope>
    <source>
        <strain evidence="2 3">A-8890</strain>
    </source>
</reference>
<feature type="region of interest" description="Disordered" evidence="1">
    <location>
        <begin position="96"/>
        <end position="170"/>
    </location>
</feature>
<protein>
    <submittedName>
        <fullName evidence="2">DNA-binding protein</fullName>
    </submittedName>
</protein>
<sequence>MSYDAREWVWDHSRSKGTARMVLALIADRCRDRHCVAYASVPTLMKRANASRTAVRDALAKLIASGELVQLPDRKGPRGETYYVLPVAARFLADQAEEGDRNAAPRGDRIPTLGGPESGPAEHVEGGADSDPGERNPTPREYGIRPGGGADSGPQNRREPKVNGKSSSSTPLISALEWQIDDDARAWLQRGGHLDRLGEHALHAADEKWRAYRAPWAPRTAAAWATDWRAWIAREHTPAPGRPTLYALPGGTHGTHTTATATGMTRSEAHMAALLAALDEPTGTEYPALGPT</sequence>
<feature type="compositionally biased region" description="Basic and acidic residues" evidence="1">
    <location>
        <begin position="98"/>
        <end position="109"/>
    </location>
</feature>
<feature type="compositionally biased region" description="Basic and acidic residues" evidence="1">
    <location>
        <begin position="120"/>
        <end position="138"/>
    </location>
</feature>
<reference evidence="2 3" key="1">
    <citation type="journal article" date="2010" name="ChemBioChem">
        <title>Cloning and characterization of the biosynthetic gene cluster of 16-membered macrolide antibiotic FD-891: involvement of a dual functional cytochrome P450 monooxygenase catalyzing epoxidation and hydroxylation.</title>
        <authorList>
            <person name="Kudo F."/>
            <person name="Motegi A."/>
            <person name="Mizoue K."/>
            <person name="Eguchi T."/>
        </authorList>
    </citation>
    <scope>NUCLEOTIDE SEQUENCE [LARGE SCALE GENOMIC DNA]</scope>
    <source>
        <strain evidence="2 3">A-8890</strain>
    </source>
</reference>
<evidence type="ECO:0000256" key="1">
    <source>
        <dbReference type="SAM" id="MobiDB-lite"/>
    </source>
</evidence>
<keyword evidence="2" id="KW-0238">DNA-binding</keyword>